<feature type="binding site" evidence="1">
    <location>
        <begin position="132"/>
        <end position="133"/>
    </location>
    <ligand>
        <name>ATP</name>
        <dbReference type="ChEBI" id="CHEBI:30616"/>
    </ligand>
</feature>
<dbReference type="InterPro" id="IPR010918">
    <property type="entry name" value="PurM-like_C_dom"/>
</dbReference>
<evidence type="ECO:0000313" key="5">
    <source>
        <dbReference type="EMBL" id="SFE97475.1"/>
    </source>
</evidence>
<feature type="binding site" evidence="1">
    <location>
        <position position="63"/>
    </location>
    <ligand>
        <name>substrate</name>
    </ligand>
</feature>
<keyword evidence="6" id="KW-1185">Reference proteome</keyword>
<feature type="binding site" evidence="1">
    <location>
        <position position="56"/>
    </location>
    <ligand>
        <name>Mg(2+)</name>
        <dbReference type="ChEBI" id="CHEBI:18420"/>
        <label>2</label>
    </ligand>
</feature>
<feature type="domain" description="PurM-like N-terminal" evidence="3">
    <location>
        <begin position="30"/>
        <end position="151"/>
    </location>
</feature>
<dbReference type="SUPFAM" id="SSF55326">
    <property type="entry name" value="PurM N-terminal domain-like"/>
    <property type="match status" value="1"/>
</dbReference>
<keyword evidence="1" id="KW-0784">Thiamine biosynthesis</keyword>
<dbReference type="AlphaFoldDB" id="A0A1I2EX73"/>
<dbReference type="PANTHER" id="PTHR30270:SF0">
    <property type="entry name" value="THIAMINE-MONOPHOSPHATE KINASE"/>
    <property type="match status" value="1"/>
</dbReference>
<dbReference type="CDD" id="cd02194">
    <property type="entry name" value="ThiL"/>
    <property type="match status" value="1"/>
</dbReference>
<feature type="compositionally biased region" description="Polar residues" evidence="2">
    <location>
        <begin position="225"/>
        <end position="234"/>
    </location>
</feature>
<feature type="binding site" evidence="1">
    <location>
        <position position="32"/>
    </location>
    <ligand>
        <name>Mg(2+)</name>
        <dbReference type="ChEBI" id="CHEBI:18420"/>
        <label>3</label>
    </ligand>
</feature>
<dbReference type="Proteomes" id="UP000183410">
    <property type="component" value="Unassembled WGS sequence"/>
</dbReference>
<comment type="catalytic activity">
    <reaction evidence="1">
        <text>thiamine phosphate + ATP = thiamine diphosphate + ADP</text>
        <dbReference type="Rhea" id="RHEA:15913"/>
        <dbReference type="ChEBI" id="CHEBI:30616"/>
        <dbReference type="ChEBI" id="CHEBI:37575"/>
        <dbReference type="ChEBI" id="CHEBI:58937"/>
        <dbReference type="ChEBI" id="CHEBI:456216"/>
        <dbReference type="EC" id="2.7.4.16"/>
    </reaction>
</comment>
<gene>
    <name evidence="1" type="primary">thiL</name>
    <name evidence="5" type="ORF">SAMN04487969_110120</name>
</gene>
<feature type="binding site" evidence="1">
    <location>
        <position position="85"/>
    </location>
    <ligand>
        <name>Mg(2+)</name>
        <dbReference type="ChEBI" id="CHEBI:18420"/>
        <label>2</label>
    </ligand>
</feature>
<dbReference type="RefSeq" id="WP_046229076.1">
    <property type="nucleotide sequence ID" value="NZ_FONN01000010.1"/>
</dbReference>
<feature type="binding site" evidence="1">
    <location>
        <position position="85"/>
    </location>
    <ligand>
        <name>Mg(2+)</name>
        <dbReference type="ChEBI" id="CHEBI:18420"/>
        <label>4</label>
    </ligand>
</feature>
<comment type="miscellaneous">
    <text evidence="1">Reaction mechanism of ThiL seems to utilize a direct, inline transfer of the gamma-phosphate of ATP to TMP rather than a phosphorylated enzyme intermediate.</text>
</comment>
<dbReference type="UniPathway" id="UPA00060">
    <property type="reaction ID" value="UER00142"/>
</dbReference>
<feature type="binding site" evidence="1">
    <location>
        <position position="274"/>
    </location>
    <ligand>
        <name>Mg(2+)</name>
        <dbReference type="ChEBI" id="CHEBI:18420"/>
        <label>3</label>
    </ligand>
</feature>
<feature type="binding site" evidence="1">
    <location>
        <position position="159"/>
    </location>
    <ligand>
        <name>ATP</name>
        <dbReference type="ChEBI" id="CHEBI:30616"/>
    </ligand>
</feature>
<reference evidence="6" key="1">
    <citation type="submission" date="2016-10" db="EMBL/GenBank/DDBJ databases">
        <authorList>
            <person name="Varghese N."/>
            <person name="Submissions S."/>
        </authorList>
    </citation>
    <scope>NUCLEOTIDE SEQUENCE [LARGE SCALE GENOMIC DNA]</scope>
    <source>
        <strain evidence="6">CGMCC 1.10223</strain>
    </source>
</reference>
<evidence type="ECO:0000256" key="2">
    <source>
        <dbReference type="SAM" id="MobiDB-lite"/>
    </source>
</evidence>
<comment type="similarity">
    <text evidence="1">Belongs to the thiamine-monophosphate kinase family.</text>
</comment>
<accession>A0A1I2EX73</accession>
<comment type="function">
    <text evidence="1">Catalyzes the ATP-dependent phosphorylation of thiamine-monophosphate (TMP) to form thiamine-pyrophosphate (TPP), the active form of vitamin B1.</text>
</comment>
<dbReference type="GO" id="GO:0009030">
    <property type="term" value="F:thiamine-phosphate kinase activity"/>
    <property type="evidence" value="ECO:0007669"/>
    <property type="project" value="UniProtKB-UniRule"/>
</dbReference>
<evidence type="ECO:0000259" key="3">
    <source>
        <dbReference type="Pfam" id="PF00586"/>
    </source>
</evidence>
<keyword evidence="1" id="KW-0067">ATP-binding</keyword>
<name>A0A1I2EX73_9BACL</name>
<proteinExistence type="inferred from homology"/>
<dbReference type="SUPFAM" id="SSF56042">
    <property type="entry name" value="PurM C-terminal domain-like"/>
    <property type="match status" value="1"/>
</dbReference>
<dbReference type="Gene3D" id="3.90.650.10">
    <property type="entry name" value="PurM-like C-terminal domain"/>
    <property type="match status" value="1"/>
</dbReference>
<dbReference type="InterPro" id="IPR016188">
    <property type="entry name" value="PurM-like_N"/>
</dbReference>
<keyword evidence="1" id="KW-0808">Transferase</keyword>
<dbReference type="GO" id="GO:0009229">
    <property type="term" value="P:thiamine diphosphate biosynthetic process"/>
    <property type="evidence" value="ECO:0007669"/>
    <property type="project" value="UniProtKB-UniRule"/>
</dbReference>
<keyword evidence="1" id="KW-0479">Metal-binding</keyword>
<keyword evidence="1" id="KW-0460">Magnesium</keyword>
<dbReference type="GO" id="GO:0009228">
    <property type="term" value="P:thiamine biosynthetic process"/>
    <property type="evidence" value="ECO:0007669"/>
    <property type="project" value="UniProtKB-KW"/>
</dbReference>
<dbReference type="EMBL" id="FONN01000010">
    <property type="protein sequence ID" value="SFE97475.1"/>
    <property type="molecule type" value="Genomic_DNA"/>
</dbReference>
<dbReference type="Gene3D" id="3.30.1330.10">
    <property type="entry name" value="PurM-like, N-terminal domain"/>
    <property type="match status" value="1"/>
</dbReference>
<feature type="region of interest" description="Disordered" evidence="2">
    <location>
        <begin position="192"/>
        <end position="234"/>
    </location>
</feature>
<feature type="binding site" evidence="1">
    <location>
        <position position="56"/>
    </location>
    <ligand>
        <name>Mg(2+)</name>
        <dbReference type="ChEBI" id="CHEBI:18420"/>
        <label>1</label>
    </ligand>
</feature>
<feature type="binding site" evidence="1">
    <location>
        <position position="85"/>
    </location>
    <ligand>
        <name>Mg(2+)</name>
        <dbReference type="ChEBI" id="CHEBI:18420"/>
        <label>3</label>
    </ligand>
</feature>
<comment type="caution">
    <text evidence="1">Lacks conserved residue(s) required for the propagation of feature annotation.</text>
</comment>
<evidence type="ECO:0000313" key="6">
    <source>
        <dbReference type="Proteomes" id="UP000183410"/>
    </source>
</evidence>
<feature type="binding site" evidence="1">
    <location>
        <position position="54"/>
    </location>
    <ligand>
        <name>Mg(2+)</name>
        <dbReference type="ChEBI" id="CHEBI:18420"/>
        <label>4</label>
    </ligand>
</feature>
<dbReference type="EC" id="2.7.4.16" evidence="1"/>
<feature type="binding site" evidence="1">
    <location>
        <position position="133"/>
    </location>
    <ligand>
        <name>Mg(2+)</name>
        <dbReference type="ChEBI" id="CHEBI:18420"/>
        <label>1</label>
    </ligand>
</feature>
<dbReference type="GO" id="GO:0005524">
    <property type="term" value="F:ATP binding"/>
    <property type="evidence" value="ECO:0007669"/>
    <property type="project" value="UniProtKB-UniRule"/>
</dbReference>
<dbReference type="GO" id="GO:0000287">
    <property type="term" value="F:magnesium ion binding"/>
    <property type="evidence" value="ECO:0007669"/>
    <property type="project" value="UniProtKB-UniRule"/>
</dbReference>
<dbReference type="Pfam" id="PF02769">
    <property type="entry name" value="AIRS_C"/>
    <property type="match status" value="1"/>
</dbReference>
<keyword evidence="1" id="KW-0547">Nucleotide-binding</keyword>
<feature type="binding site" evidence="1">
    <location>
        <position position="276"/>
    </location>
    <ligand>
        <name>ATP</name>
        <dbReference type="ChEBI" id="CHEBI:30616"/>
    </ligand>
</feature>
<feature type="binding site" evidence="1">
    <location>
        <position position="32"/>
    </location>
    <ligand>
        <name>Mg(2+)</name>
        <dbReference type="ChEBI" id="CHEBI:18420"/>
        <label>4</label>
    </ligand>
</feature>
<feature type="domain" description="PurM-like C-terminal" evidence="4">
    <location>
        <begin position="247"/>
        <end position="363"/>
    </location>
</feature>
<dbReference type="Pfam" id="PF00586">
    <property type="entry name" value="AIRS"/>
    <property type="match status" value="1"/>
</dbReference>
<sequence length="400" mass="41511">MDEFASISHWTAGRQPADWQQQRGVTLGIGDDTAIIAPAAMADELEGPLELLMSVDTMVETVHFNAYTMTDEDIGYKALAANVSDIAAMGGVPRHALVSVSVPAAYGPERIARLYDGLYACAADYGVAIVGGDTTSSPQHLVVAVTVTGAVEAGRALRRSGAKPGDAVVLTGAVGLSAAGLHLLLARKQERQEQTAREAVESGETGGASDASDASGTQPAGDLQAASSAGVSNQAQHEEVRGAAALIGAHCRPAPSVRAGRLLLERGSCHSLNDVSDGLASEAWEIAEASQCCLVLKEDLLPRSGSMAAYAADVGIDPLEWMLYGGEDYVLLGTMQAADVQAAQEAFRAEGLPFYIVGEVKHGAPSVELELSLSAKATKAGSAAAKRMPLAKRGYNHFKK</sequence>
<dbReference type="InterPro" id="IPR036921">
    <property type="entry name" value="PurM-like_N_sf"/>
</dbReference>
<dbReference type="PANTHER" id="PTHR30270">
    <property type="entry name" value="THIAMINE-MONOPHOSPHATE KINASE"/>
    <property type="match status" value="1"/>
</dbReference>
<protein>
    <recommendedName>
        <fullName evidence="1">Thiamine-monophosphate kinase</fullName>
        <shortName evidence="1">TMP kinase</shortName>
        <shortName evidence="1">Thiamine-phosphate kinase</shortName>
        <ecNumber evidence="1">2.7.4.16</ecNumber>
    </recommendedName>
</protein>
<keyword evidence="1 5" id="KW-0418">Kinase</keyword>
<evidence type="ECO:0000256" key="1">
    <source>
        <dbReference type="HAMAP-Rule" id="MF_02128"/>
    </source>
</evidence>
<dbReference type="InterPro" id="IPR036676">
    <property type="entry name" value="PurM-like_C_sf"/>
</dbReference>
<organism evidence="5 6">
    <name type="scientific">Paenibacillus algorifonticola</name>
    <dbReference type="NCBI Taxonomy" id="684063"/>
    <lineage>
        <taxon>Bacteria</taxon>
        <taxon>Bacillati</taxon>
        <taxon>Bacillota</taxon>
        <taxon>Bacilli</taxon>
        <taxon>Bacillales</taxon>
        <taxon>Paenibacillaceae</taxon>
        <taxon>Paenibacillus</taxon>
    </lineage>
</organism>
<feature type="binding site" evidence="1">
    <location>
        <position position="277"/>
    </location>
    <ligand>
        <name>Mg(2+)</name>
        <dbReference type="ChEBI" id="CHEBI:18420"/>
        <label>5</label>
    </ligand>
</feature>
<evidence type="ECO:0000259" key="4">
    <source>
        <dbReference type="Pfam" id="PF02769"/>
    </source>
</evidence>
<feature type="binding site" evidence="1">
    <location>
        <position position="327"/>
    </location>
    <ligand>
        <name>substrate</name>
    </ligand>
</feature>
<comment type="pathway">
    <text evidence="1">Cofactor biosynthesis; thiamine diphosphate biosynthesis; thiamine diphosphate from thiamine phosphate: step 1/1.</text>
</comment>
<dbReference type="HAMAP" id="MF_02128">
    <property type="entry name" value="TMP_kinase"/>
    <property type="match status" value="1"/>
</dbReference>
<feature type="binding site" evidence="1">
    <location>
        <position position="395"/>
    </location>
    <ligand>
        <name>substrate</name>
    </ligand>
</feature>
<feature type="binding site" evidence="1">
    <location>
        <position position="115"/>
    </location>
    <ligand>
        <name>ATP</name>
        <dbReference type="ChEBI" id="CHEBI:30616"/>
    </ligand>
</feature>
<dbReference type="InterPro" id="IPR006283">
    <property type="entry name" value="ThiL-like"/>
</dbReference>